<dbReference type="InterPro" id="IPR015273">
    <property type="entry name" value="Cys-tRNA-synt_Ia_DALR"/>
</dbReference>
<evidence type="ECO:0000256" key="4">
    <source>
        <dbReference type="ARBA" id="ARBA00022490"/>
    </source>
</evidence>
<evidence type="ECO:0000259" key="14">
    <source>
        <dbReference type="SMART" id="SM00840"/>
    </source>
</evidence>
<dbReference type="SUPFAM" id="SSF47323">
    <property type="entry name" value="Anticodon-binding domain of a subclass of class I aminoacyl-tRNA synthetases"/>
    <property type="match status" value="1"/>
</dbReference>
<dbReference type="InterPro" id="IPR015803">
    <property type="entry name" value="Cys-tRNA-ligase"/>
</dbReference>
<keyword evidence="13" id="KW-1133">Transmembrane helix</keyword>
<evidence type="ECO:0000256" key="7">
    <source>
        <dbReference type="ARBA" id="ARBA00022741"/>
    </source>
</evidence>
<dbReference type="GO" id="GO:0005829">
    <property type="term" value="C:cytosol"/>
    <property type="evidence" value="ECO:0007669"/>
    <property type="project" value="TreeGrafter"/>
</dbReference>
<dbReference type="Gene3D" id="1.20.120.1910">
    <property type="entry name" value="Cysteine-tRNA ligase, C-terminal anti-codon recognition domain"/>
    <property type="match status" value="1"/>
</dbReference>
<comment type="subunit">
    <text evidence="3 12">Monomer.</text>
</comment>
<feature type="short sequence motif" description="'KMSKS' region" evidence="12">
    <location>
        <begin position="270"/>
        <end position="274"/>
    </location>
</feature>
<dbReference type="SUPFAM" id="SSF52374">
    <property type="entry name" value="Nucleotidylyl transferase"/>
    <property type="match status" value="1"/>
</dbReference>
<dbReference type="RefSeq" id="WP_158349178.1">
    <property type="nucleotide sequence ID" value="NZ_LR025085.1"/>
</dbReference>
<accession>A0A3B1E3X2</accession>
<dbReference type="NCBIfam" id="TIGR00435">
    <property type="entry name" value="cysS"/>
    <property type="match status" value="1"/>
</dbReference>
<dbReference type="Pfam" id="PF09190">
    <property type="entry name" value="DALR_2"/>
    <property type="match status" value="1"/>
</dbReference>
<dbReference type="Proteomes" id="UP000271849">
    <property type="component" value="Chromosome"/>
</dbReference>
<gene>
    <name evidence="12 15" type="primary">cysS</name>
    <name evidence="15" type="ORF">BUCINSTRO3249_0317</name>
</gene>
<dbReference type="GO" id="GO:0008270">
    <property type="term" value="F:zinc ion binding"/>
    <property type="evidence" value="ECO:0007669"/>
    <property type="project" value="UniProtKB-UniRule"/>
</dbReference>
<dbReference type="HAMAP" id="MF_00041">
    <property type="entry name" value="Cys_tRNA_synth"/>
    <property type="match status" value="1"/>
</dbReference>
<evidence type="ECO:0000256" key="12">
    <source>
        <dbReference type="HAMAP-Rule" id="MF_00041"/>
    </source>
</evidence>
<evidence type="ECO:0000256" key="3">
    <source>
        <dbReference type="ARBA" id="ARBA00011245"/>
    </source>
</evidence>
<evidence type="ECO:0000256" key="6">
    <source>
        <dbReference type="ARBA" id="ARBA00022723"/>
    </source>
</evidence>
<protein>
    <recommendedName>
        <fullName evidence="12">Cysteine--tRNA ligase</fullName>
        <ecNumber evidence="12">6.1.1.16</ecNumber>
    </recommendedName>
    <alternativeName>
        <fullName evidence="12">Cysteinyl-tRNA synthetase</fullName>
        <shortName evidence="12">CysRS</shortName>
    </alternativeName>
</protein>
<dbReference type="AlphaFoldDB" id="A0A3B1E3X2"/>
<feature type="binding site" evidence="12">
    <location>
        <position position="28"/>
    </location>
    <ligand>
        <name>Zn(2+)</name>
        <dbReference type="ChEBI" id="CHEBI:29105"/>
    </ligand>
</feature>
<keyword evidence="11 12" id="KW-0030">Aminoacyl-tRNA synthetase</keyword>
<dbReference type="Pfam" id="PF01406">
    <property type="entry name" value="tRNA-synt_1e"/>
    <property type="match status" value="1"/>
</dbReference>
<evidence type="ECO:0000313" key="16">
    <source>
        <dbReference type="Proteomes" id="UP000271849"/>
    </source>
</evidence>
<dbReference type="SMART" id="SM00840">
    <property type="entry name" value="DALR_2"/>
    <property type="match status" value="1"/>
</dbReference>
<keyword evidence="10 12" id="KW-0648">Protein biosynthesis</keyword>
<evidence type="ECO:0000256" key="11">
    <source>
        <dbReference type="ARBA" id="ARBA00023146"/>
    </source>
</evidence>
<feature type="binding site" evidence="12">
    <location>
        <position position="273"/>
    </location>
    <ligand>
        <name>ATP</name>
        <dbReference type="ChEBI" id="CHEBI:30616"/>
    </ligand>
</feature>
<dbReference type="PANTHER" id="PTHR10890:SF3">
    <property type="entry name" value="CYSTEINE--TRNA LIGASE, CYTOPLASMIC"/>
    <property type="match status" value="1"/>
</dbReference>
<evidence type="ECO:0000256" key="8">
    <source>
        <dbReference type="ARBA" id="ARBA00022833"/>
    </source>
</evidence>
<evidence type="ECO:0000256" key="13">
    <source>
        <dbReference type="SAM" id="Phobius"/>
    </source>
</evidence>
<dbReference type="GO" id="GO:0004817">
    <property type="term" value="F:cysteine-tRNA ligase activity"/>
    <property type="evidence" value="ECO:0007669"/>
    <property type="project" value="UniProtKB-UniRule"/>
</dbReference>
<evidence type="ECO:0000256" key="9">
    <source>
        <dbReference type="ARBA" id="ARBA00022840"/>
    </source>
</evidence>
<dbReference type="EMBL" id="LR025085">
    <property type="protein sequence ID" value="VAX76762.1"/>
    <property type="molecule type" value="Genomic_DNA"/>
</dbReference>
<evidence type="ECO:0000313" key="15">
    <source>
        <dbReference type="EMBL" id="VAX76762.1"/>
    </source>
</evidence>
<keyword evidence="9 12" id="KW-0067">ATP-binding</keyword>
<proteinExistence type="inferred from homology"/>
<feature type="binding site" evidence="12">
    <location>
        <position position="213"/>
    </location>
    <ligand>
        <name>Zn(2+)</name>
        <dbReference type="ChEBI" id="CHEBI:29105"/>
    </ligand>
</feature>
<evidence type="ECO:0000256" key="5">
    <source>
        <dbReference type="ARBA" id="ARBA00022598"/>
    </source>
</evidence>
<keyword evidence="8 12" id="KW-0862">Zinc</keyword>
<feature type="transmembrane region" description="Helical" evidence="13">
    <location>
        <begin position="384"/>
        <end position="404"/>
    </location>
</feature>
<keyword evidence="13" id="KW-0812">Transmembrane</keyword>
<dbReference type="InterPro" id="IPR014729">
    <property type="entry name" value="Rossmann-like_a/b/a_fold"/>
</dbReference>
<dbReference type="InterPro" id="IPR009080">
    <property type="entry name" value="tRNAsynth_Ia_anticodon-bd"/>
</dbReference>
<sequence length="471" mass="56216">MLKIFNTFTKKKELFLPLSKKKINIYVCGVTTYDICHIGHARTFLIFDIIVRYLQHLGYRTNYVRNITDIDDKIINTARKNQEPAFILSQRMIKYMNKDFLRLNLILPNEEPRVTECMQEIIKNVDLLLKNKHAYISDNRDILFSILRYKNYGLLSHRKYRNFSHYDSFSAGKDYRLSDDFVLWKYNNNIKNNSDSLWNSPWGFGRPGWHIECSSIINKYFHNTVDIHGGGIDLLFPHHENEIAQSTCMNRNFSVQFWIHVGMVVLDKQKMSKSLLNTISIRNLLEKYDSEVIRYYFLSSHYRHPLEYSEKNLIKSQNILIKIYMSLLGCSINLSYRSLRRIQVRDDFKNQFFQAMNNDFNTPVACSVLRKLSKYINKIKKNNFYLANILASDLIFLGNILGLFTHKPKEFLFKLDQVFIKHSYIIRNLIKMRNNYRFEKKWHLSDIIRIKLLELGIIVEDHLNKSVYRYR</sequence>
<dbReference type="GO" id="GO:0005524">
    <property type="term" value="F:ATP binding"/>
    <property type="evidence" value="ECO:0007669"/>
    <property type="project" value="UniProtKB-UniRule"/>
</dbReference>
<keyword evidence="6 12" id="KW-0479">Metal-binding</keyword>
<dbReference type="PRINTS" id="PR00983">
    <property type="entry name" value="TRNASYNTHCYS"/>
</dbReference>
<organism evidence="15 16">
    <name type="scientific">Buchnera aphidicola</name>
    <name type="common">Cinara strobi</name>
    <dbReference type="NCBI Taxonomy" id="1921549"/>
    <lineage>
        <taxon>Bacteria</taxon>
        <taxon>Pseudomonadati</taxon>
        <taxon>Pseudomonadota</taxon>
        <taxon>Gammaproteobacteria</taxon>
        <taxon>Enterobacterales</taxon>
        <taxon>Erwiniaceae</taxon>
        <taxon>Buchnera</taxon>
    </lineage>
</organism>
<feature type="short sequence motif" description="'HIGH' region" evidence="12">
    <location>
        <begin position="30"/>
        <end position="40"/>
    </location>
</feature>
<dbReference type="GO" id="GO:0006423">
    <property type="term" value="P:cysteinyl-tRNA aminoacylation"/>
    <property type="evidence" value="ECO:0007669"/>
    <property type="project" value="UniProtKB-UniRule"/>
</dbReference>
<comment type="subcellular location">
    <subcellularLocation>
        <location evidence="1 12">Cytoplasm</location>
    </subcellularLocation>
</comment>
<comment type="cofactor">
    <cofactor evidence="12">
        <name>Zn(2+)</name>
        <dbReference type="ChEBI" id="CHEBI:29105"/>
    </cofactor>
    <text evidence="12">Binds 1 zinc ion per subunit.</text>
</comment>
<keyword evidence="4 12" id="KW-0963">Cytoplasm</keyword>
<dbReference type="CDD" id="cd00672">
    <property type="entry name" value="CysRS_core"/>
    <property type="match status" value="1"/>
</dbReference>
<dbReference type="OrthoDB" id="9815130at2"/>
<keyword evidence="13" id="KW-0472">Membrane</keyword>
<feature type="binding site" evidence="12">
    <location>
        <position position="238"/>
    </location>
    <ligand>
        <name>Zn(2+)</name>
        <dbReference type="ChEBI" id="CHEBI:29105"/>
    </ligand>
</feature>
<evidence type="ECO:0000256" key="1">
    <source>
        <dbReference type="ARBA" id="ARBA00004496"/>
    </source>
</evidence>
<keyword evidence="7 12" id="KW-0547">Nucleotide-binding</keyword>
<reference evidence="16" key="1">
    <citation type="submission" date="2018-09" db="EMBL/GenBank/DDBJ databases">
        <authorList>
            <person name="Manzano-Marin A."/>
            <person name="Manzano-Marin A."/>
        </authorList>
    </citation>
    <scope>NUCLEOTIDE SEQUENCE [LARGE SCALE GENOMIC DNA]</scope>
    <source>
        <strain evidence="16">BuCistrobi</strain>
    </source>
</reference>
<evidence type="ECO:0000256" key="2">
    <source>
        <dbReference type="ARBA" id="ARBA00005594"/>
    </source>
</evidence>
<dbReference type="EC" id="6.1.1.16" evidence="12"/>
<feature type="binding site" evidence="12">
    <location>
        <position position="242"/>
    </location>
    <ligand>
        <name>Zn(2+)</name>
        <dbReference type="ChEBI" id="CHEBI:29105"/>
    </ligand>
</feature>
<feature type="domain" description="Cysteinyl-tRNA synthetase class Ia DALR" evidence="14">
    <location>
        <begin position="351"/>
        <end position="412"/>
    </location>
</feature>
<name>A0A3B1E3X2_9GAMM</name>
<dbReference type="PANTHER" id="PTHR10890">
    <property type="entry name" value="CYSTEINYL-TRNA SYNTHETASE"/>
    <property type="match status" value="1"/>
</dbReference>
<comment type="similarity">
    <text evidence="2 12">Belongs to the class-I aminoacyl-tRNA synthetase family.</text>
</comment>
<dbReference type="Gene3D" id="3.40.50.620">
    <property type="entry name" value="HUPs"/>
    <property type="match status" value="1"/>
</dbReference>
<dbReference type="STRING" id="1921549.GCA_900128825_00318"/>
<dbReference type="InterPro" id="IPR032678">
    <property type="entry name" value="tRNA-synt_1_cat_dom"/>
</dbReference>
<keyword evidence="5 12" id="KW-0436">Ligase</keyword>
<comment type="catalytic activity">
    <reaction evidence="12">
        <text>tRNA(Cys) + L-cysteine + ATP = L-cysteinyl-tRNA(Cys) + AMP + diphosphate</text>
        <dbReference type="Rhea" id="RHEA:17773"/>
        <dbReference type="Rhea" id="RHEA-COMP:9661"/>
        <dbReference type="Rhea" id="RHEA-COMP:9679"/>
        <dbReference type="ChEBI" id="CHEBI:30616"/>
        <dbReference type="ChEBI" id="CHEBI:33019"/>
        <dbReference type="ChEBI" id="CHEBI:35235"/>
        <dbReference type="ChEBI" id="CHEBI:78442"/>
        <dbReference type="ChEBI" id="CHEBI:78517"/>
        <dbReference type="ChEBI" id="CHEBI:456215"/>
        <dbReference type="EC" id="6.1.1.16"/>
    </reaction>
</comment>
<dbReference type="InterPro" id="IPR024909">
    <property type="entry name" value="Cys-tRNA/MSH_ligase"/>
</dbReference>
<evidence type="ECO:0000256" key="10">
    <source>
        <dbReference type="ARBA" id="ARBA00022917"/>
    </source>
</evidence>